<dbReference type="EMBL" id="JBHFAB010000010">
    <property type="protein sequence ID" value="MFC1418104.1"/>
    <property type="molecule type" value="Genomic_DNA"/>
</dbReference>
<accession>A0ABV6VWE6</accession>
<feature type="region of interest" description="Disordered" evidence="1">
    <location>
        <begin position="630"/>
        <end position="650"/>
    </location>
</feature>
<sequence>MRARYHLRFQIQPDPDPARVTADTMALAKACAEAGVAEVVLLTGAEESFAGHLAGAEEDAWFETVRLAGEILAAAGLEVSLNPWVTVGHADRGRRGALERLGFAPMVAPDGEAATAQASFACPRWRAWMVAHYGRFAELGFRVLWLEDDFRFHNHTPLRWGGFEPPMLARFAALAGRTVERGELVAALTAPGPPHRWRALLQQVWREAQLEVATAVAAEVDRRSGGRSRLGLMSSGLDAASVEGRDWAALFDALAIGGRAVQRPHFAPYSDSPGRELSRQVWSLELQRGLRPESVDSEPEIENWPHTAWSKSDTQTWSELAAAQLAGSDALLLNVHPMHGRRADRFPRVTGLLRRSRPALDWLAERYHREQATIGVGLPFRQDAAAHARLRESAGAHPLEALAVDPGPAADLLLRYGVPVTAAPDAPVQALFGQLAWAFTDDEVRRLLGGGLLLDGVAAEALTRRGFGPLLGLDRVELVEREQRDPTGPYAEEHVLESGADLGGDAGAGGDAGSGGDSGAVLSVNMQPVLARLEPTPGTEVWTEVRTPDGRPWGPGRTAFRNRLGGRVMVLAATAMDQLPYDDCGQRLLHRAVRFLEGDRPLLPLVSGGPHLIPHASRTDGVTRLAVANGSADPARPSVDLPGAPADPRATLLHPLAEPAPATAAVRTSSGGPDGLLLETDLPYRAWLVLEW</sequence>
<name>A0ABV6VWE6_9ACTN</name>
<evidence type="ECO:0000256" key="1">
    <source>
        <dbReference type="SAM" id="MobiDB-lite"/>
    </source>
</evidence>
<organism evidence="2 3">
    <name type="scientific">Streptacidiphilus cavernicola</name>
    <dbReference type="NCBI Taxonomy" id="3342716"/>
    <lineage>
        <taxon>Bacteria</taxon>
        <taxon>Bacillati</taxon>
        <taxon>Actinomycetota</taxon>
        <taxon>Actinomycetes</taxon>
        <taxon>Kitasatosporales</taxon>
        <taxon>Streptomycetaceae</taxon>
        <taxon>Streptacidiphilus</taxon>
    </lineage>
</organism>
<reference evidence="2 3" key="1">
    <citation type="submission" date="2024-09" db="EMBL/GenBank/DDBJ databases">
        <authorList>
            <person name="Lee S.D."/>
        </authorList>
    </citation>
    <scope>NUCLEOTIDE SEQUENCE [LARGE SCALE GENOMIC DNA]</scope>
    <source>
        <strain evidence="2 3">N8-3</strain>
    </source>
</reference>
<keyword evidence="3" id="KW-1185">Reference proteome</keyword>
<protein>
    <submittedName>
        <fullName evidence="2">Uncharacterized protein</fullName>
    </submittedName>
</protein>
<proteinExistence type="predicted"/>
<gene>
    <name evidence="2" type="ORF">ACEZDE_15835</name>
</gene>
<comment type="caution">
    <text evidence="2">The sequence shown here is derived from an EMBL/GenBank/DDBJ whole genome shotgun (WGS) entry which is preliminary data.</text>
</comment>
<dbReference type="Proteomes" id="UP001592531">
    <property type="component" value="Unassembled WGS sequence"/>
</dbReference>
<dbReference type="RefSeq" id="WP_380536844.1">
    <property type="nucleotide sequence ID" value="NZ_JBHFAB010000010.1"/>
</dbReference>
<evidence type="ECO:0000313" key="2">
    <source>
        <dbReference type="EMBL" id="MFC1418104.1"/>
    </source>
</evidence>
<evidence type="ECO:0000313" key="3">
    <source>
        <dbReference type="Proteomes" id="UP001592531"/>
    </source>
</evidence>